<feature type="compositionally biased region" description="Low complexity" evidence="1">
    <location>
        <begin position="44"/>
        <end position="86"/>
    </location>
</feature>
<feature type="compositionally biased region" description="Basic and acidic residues" evidence="1">
    <location>
        <begin position="182"/>
        <end position="195"/>
    </location>
</feature>
<accession>A0A162UI70</accession>
<dbReference type="VEuPathDB" id="FungiDB:PHYBLDRAFT_180661"/>
<dbReference type="GeneID" id="28999253"/>
<dbReference type="RefSeq" id="XP_018294442.1">
    <property type="nucleotide sequence ID" value="XM_018438347.1"/>
</dbReference>
<keyword evidence="3" id="KW-1185">Reference proteome</keyword>
<dbReference type="AlphaFoldDB" id="A0A162UI70"/>
<feature type="region of interest" description="Disordered" evidence="1">
    <location>
        <begin position="33"/>
        <end position="106"/>
    </location>
</feature>
<name>A0A162UI70_PHYB8</name>
<evidence type="ECO:0000256" key="1">
    <source>
        <dbReference type="SAM" id="MobiDB-lite"/>
    </source>
</evidence>
<evidence type="ECO:0000313" key="3">
    <source>
        <dbReference type="Proteomes" id="UP000077315"/>
    </source>
</evidence>
<reference evidence="3" key="1">
    <citation type="submission" date="2015-06" db="EMBL/GenBank/DDBJ databases">
        <title>Expansion of signal transduction pathways in fungi by whole-genome duplication.</title>
        <authorList>
            <consortium name="DOE Joint Genome Institute"/>
            <person name="Corrochano L.M."/>
            <person name="Kuo A."/>
            <person name="Marcet-Houben M."/>
            <person name="Polaino S."/>
            <person name="Salamov A."/>
            <person name="Villalobos J.M."/>
            <person name="Alvarez M.I."/>
            <person name="Avalos J."/>
            <person name="Benito E.P."/>
            <person name="Benoit I."/>
            <person name="Burger G."/>
            <person name="Camino L.P."/>
            <person name="Canovas D."/>
            <person name="Cerda-Olmedo E."/>
            <person name="Cheng J.-F."/>
            <person name="Dominguez A."/>
            <person name="Elias M."/>
            <person name="Eslava A.P."/>
            <person name="Glaser F."/>
            <person name="Grimwood J."/>
            <person name="Gutierrez G."/>
            <person name="Heitman J."/>
            <person name="Henrissat B."/>
            <person name="Iturriaga E.A."/>
            <person name="Lang B.F."/>
            <person name="Lavin J.L."/>
            <person name="Lee S."/>
            <person name="Li W."/>
            <person name="Lindquist E."/>
            <person name="Lopez-Garcia S."/>
            <person name="Luque E.M."/>
            <person name="Marcos A.T."/>
            <person name="Martin J."/>
            <person name="McCluskey K."/>
            <person name="Medina H.R."/>
            <person name="Miralles-Duran A."/>
            <person name="Miyazaki A."/>
            <person name="Munoz-Torres E."/>
            <person name="Oguiza J.A."/>
            <person name="Ohm R."/>
            <person name="Olmedo M."/>
            <person name="Orejas M."/>
            <person name="Ortiz-Castellanos L."/>
            <person name="Pisabarro A.G."/>
            <person name="Rodriguez-Romero J."/>
            <person name="Ruiz-Herrera J."/>
            <person name="Ruiz-Vazquez R."/>
            <person name="Sanz C."/>
            <person name="Schackwitz W."/>
            <person name="Schmutz J."/>
            <person name="Shahriari M."/>
            <person name="Shelest E."/>
            <person name="Silva-Franco F."/>
            <person name="Soanes D."/>
            <person name="Syed K."/>
            <person name="Tagua V.G."/>
            <person name="Talbot N.J."/>
            <person name="Thon M."/>
            <person name="De vries R.P."/>
            <person name="Wiebenga A."/>
            <person name="Yadav J.S."/>
            <person name="Braun E.L."/>
            <person name="Baker S."/>
            <person name="Garre V."/>
            <person name="Horwitz B."/>
            <person name="Torres-Martinez S."/>
            <person name="Idnurm A."/>
            <person name="Herrera-Estrella A."/>
            <person name="Gabaldon T."/>
            <person name="Grigoriev I.V."/>
        </authorList>
    </citation>
    <scope>NUCLEOTIDE SEQUENCE [LARGE SCALE GENOMIC DNA]</scope>
    <source>
        <strain evidence="3">NRRL 1555(-)</strain>
    </source>
</reference>
<proteinExistence type="predicted"/>
<feature type="region of interest" description="Disordered" evidence="1">
    <location>
        <begin position="182"/>
        <end position="205"/>
    </location>
</feature>
<sequence>MSYYHQQQLQQQQQQLLLLQQQQQQQFEYQRYSYGQNSSHSRHTSNTSSHHRNLPSLSSSVSSCSSSSTCGSPVNRQQTSPYYYYSSPPPSPSVRTPSPSRTSEAQWQAYSATIRAKRATAPMPLRSVSADSLTYENIVDEKPSRHSYEKTGRNSYQSYQSRYSIEYAYPVYSQRANPLDRDFVSCEPHSPTESRKSRRSSNASARRVSFNDRVVVISPLPVHPPEERLVTLTAIDDDSVSWNISRPSLKKQSSASTVVEPSCSENEKYDAIVKQCTNRSASQIWWDESQLAVELAEDDLLQEPKRNNSMNQLKKLSVSAFKTSSKKEPSCSQPKGSRLGRTLKKWKKLLF</sequence>
<evidence type="ECO:0000313" key="2">
    <source>
        <dbReference type="EMBL" id="OAD76402.1"/>
    </source>
</evidence>
<protein>
    <submittedName>
        <fullName evidence="2">Uncharacterized protein</fullName>
    </submittedName>
</protein>
<dbReference type="OrthoDB" id="2291008at2759"/>
<feature type="region of interest" description="Disordered" evidence="1">
    <location>
        <begin position="318"/>
        <end position="338"/>
    </location>
</feature>
<feature type="compositionally biased region" description="Low complexity" evidence="1">
    <location>
        <begin position="93"/>
        <end position="103"/>
    </location>
</feature>
<dbReference type="EMBL" id="KV440976">
    <property type="protein sequence ID" value="OAD76402.1"/>
    <property type="molecule type" value="Genomic_DNA"/>
</dbReference>
<organism evidence="2 3">
    <name type="scientific">Phycomyces blakesleeanus (strain ATCC 8743b / DSM 1359 / FGSC 10004 / NBRC 33097 / NRRL 1555)</name>
    <dbReference type="NCBI Taxonomy" id="763407"/>
    <lineage>
        <taxon>Eukaryota</taxon>
        <taxon>Fungi</taxon>
        <taxon>Fungi incertae sedis</taxon>
        <taxon>Mucoromycota</taxon>
        <taxon>Mucoromycotina</taxon>
        <taxon>Mucoromycetes</taxon>
        <taxon>Mucorales</taxon>
        <taxon>Phycomycetaceae</taxon>
        <taxon>Phycomyces</taxon>
    </lineage>
</organism>
<dbReference type="InParanoid" id="A0A162UI70"/>
<gene>
    <name evidence="2" type="ORF">PHYBLDRAFT_180661</name>
</gene>
<dbReference type="Proteomes" id="UP000077315">
    <property type="component" value="Unassembled WGS sequence"/>
</dbReference>